<sequence>MAGEFELISKYFAKQKLTRGDVELSQGDDCALLISPPGTQIAVSTDSLVAGTHFLENANSKWIGHKALASNISDLAAMGAEPAWVSMAISLPEPDEKWLEGFCEGFFSLADAHNLQLIGGDTTRGPLSITLTIQGFVPIGKALLRSGAQIGDKVFVSGTLGNSHAGLEVILDKEKRLLPNASVLEKSHYCASSRANFGMLLRDKASSCIDISDGLISDIKHIMARSNVGADLHCDKLPVSQELVEFCQDKQTAQNYALKSGEEYELCFTVPQHLIESVRQVAENESVQITEIGEITDSKMLKLFRNNKALQENVAGFDHFRS</sequence>
<feature type="binding site" evidence="2">
    <location>
        <position position="74"/>
    </location>
    <ligand>
        <name>Mg(2+)</name>
        <dbReference type="ChEBI" id="CHEBI:18420"/>
        <label>2</label>
    </ligand>
</feature>
<feature type="binding site" evidence="2">
    <location>
        <position position="44"/>
    </location>
    <ligand>
        <name>Mg(2+)</name>
        <dbReference type="ChEBI" id="CHEBI:18420"/>
        <label>4</label>
    </ligand>
</feature>
<feature type="binding site" evidence="2">
    <location>
        <position position="53"/>
    </location>
    <ligand>
        <name>substrate</name>
    </ligand>
</feature>
<feature type="binding site" evidence="2">
    <location>
        <position position="317"/>
    </location>
    <ligand>
        <name>substrate</name>
    </ligand>
</feature>
<feature type="domain" description="PurM-like C-terminal" evidence="4">
    <location>
        <begin position="150"/>
        <end position="303"/>
    </location>
</feature>
<comment type="miscellaneous">
    <text evidence="2">Reaction mechanism of ThiL seems to utilize a direct, inline transfer of the gamma-phosphate of ATP to TMP rather than a phosphorylated enzyme intermediate.</text>
</comment>
<keyword evidence="2" id="KW-0479">Metal-binding</keyword>
<feature type="binding site" evidence="2">
    <location>
        <position position="213"/>
    </location>
    <ligand>
        <name>Mg(2+)</name>
        <dbReference type="ChEBI" id="CHEBI:18420"/>
        <label>5</label>
    </ligand>
</feature>
<dbReference type="Gene3D" id="3.90.650.10">
    <property type="entry name" value="PurM-like C-terminal domain"/>
    <property type="match status" value="1"/>
</dbReference>
<dbReference type="RefSeq" id="WP_141343959.1">
    <property type="nucleotide sequence ID" value="NZ_BJLF01000001.1"/>
</dbReference>
<dbReference type="GO" id="GO:0009228">
    <property type="term" value="P:thiamine biosynthetic process"/>
    <property type="evidence" value="ECO:0007669"/>
    <property type="project" value="UniProtKB-KW"/>
</dbReference>
<feature type="binding site" evidence="2">
    <location>
        <position position="29"/>
    </location>
    <ligand>
        <name>Mg(2+)</name>
        <dbReference type="ChEBI" id="CHEBI:18420"/>
        <label>4</label>
    </ligand>
</feature>
<keyword evidence="6" id="KW-1185">Reference proteome</keyword>
<dbReference type="Proteomes" id="UP000318717">
    <property type="component" value="Unassembled WGS sequence"/>
</dbReference>
<keyword evidence="2 5" id="KW-0418">Kinase</keyword>
<dbReference type="EMBL" id="BJLF01000001">
    <property type="protein sequence ID" value="GEA49323.1"/>
    <property type="molecule type" value="Genomic_DNA"/>
</dbReference>
<comment type="caution">
    <text evidence="5">The sequence shown here is derived from an EMBL/GenBank/DDBJ whole genome shotgun (WGS) entry which is preliminary data.</text>
</comment>
<dbReference type="InterPro" id="IPR036921">
    <property type="entry name" value="PurM-like_N_sf"/>
</dbReference>
<feature type="binding site" evidence="2">
    <location>
        <position position="262"/>
    </location>
    <ligand>
        <name>substrate</name>
    </ligand>
</feature>
<dbReference type="InterPro" id="IPR016188">
    <property type="entry name" value="PurM-like_N"/>
</dbReference>
<protein>
    <recommendedName>
        <fullName evidence="2">Thiamine-monophosphate kinase</fullName>
        <shortName evidence="2">TMP kinase</shortName>
        <shortName evidence="2">Thiamine-phosphate kinase</shortName>
        <ecNumber evidence="2">2.7.4.16</ecNumber>
    </recommendedName>
</protein>
<proteinExistence type="inferred from homology"/>
<dbReference type="SUPFAM" id="SSF56042">
    <property type="entry name" value="PurM C-terminal domain-like"/>
    <property type="match status" value="1"/>
</dbReference>
<feature type="binding site" evidence="2">
    <location>
        <position position="29"/>
    </location>
    <ligand>
        <name>Mg(2+)</name>
        <dbReference type="ChEBI" id="CHEBI:18420"/>
        <label>3</label>
    </ligand>
</feature>
<dbReference type="HAMAP" id="MF_02128">
    <property type="entry name" value="TMP_kinase"/>
    <property type="match status" value="1"/>
</dbReference>
<keyword evidence="2" id="KW-0808">Transferase</keyword>
<dbReference type="Pfam" id="PF02769">
    <property type="entry name" value="AIRS_C"/>
    <property type="match status" value="1"/>
</dbReference>
<comment type="similarity">
    <text evidence="2">Belongs to the thiamine-monophosphate kinase family.</text>
</comment>
<dbReference type="UniPathway" id="UPA00060">
    <property type="reaction ID" value="UER00142"/>
</dbReference>
<dbReference type="InterPro" id="IPR010918">
    <property type="entry name" value="PurM-like_C_dom"/>
</dbReference>
<comment type="function">
    <text evidence="2">Catalyzes the ATP-dependent phosphorylation of thiamine-monophosphate (TMP) to form thiamine-pyrophosphate (TPP), the active form of vitamin B1.</text>
</comment>
<dbReference type="GO" id="GO:0005524">
    <property type="term" value="F:ATP binding"/>
    <property type="evidence" value="ECO:0007669"/>
    <property type="project" value="UniProtKB-UniRule"/>
</dbReference>
<feature type="binding site" evidence="2">
    <location>
        <position position="74"/>
    </location>
    <ligand>
        <name>Mg(2+)</name>
        <dbReference type="ChEBI" id="CHEBI:18420"/>
        <label>4</label>
    </ligand>
</feature>
<dbReference type="GO" id="GO:0009030">
    <property type="term" value="F:thiamine-phosphate kinase activity"/>
    <property type="evidence" value="ECO:0007669"/>
    <property type="project" value="UniProtKB-UniRule"/>
</dbReference>
<dbReference type="Pfam" id="PF00586">
    <property type="entry name" value="AIRS"/>
    <property type="match status" value="1"/>
</dbReference>
<feature type="binding site" evidence="2">
    <location>
        <position position="46"/>
    </location>
    <ligand>
        <name>Mg(2+)</name>
        <dbReference type="ChEBI" id="CHEBI:18420"/>
        <label>1</label>
    </ligand>
</feature>
<feature type="binding site" evidence="2">
    <location>
        <position position="145"/>
    </location>
    <ligand>
        <name>ATP</name>
        <dbReference type="ChEBI" id="CHEBI:30616"/>
    </ligand>
</feature>
<dbReference type="PIRSF" id="PIRSF005303">
    <property type="entry name" value="Thiam_monoph_kin"/>
    <property type="match status" value="1"/>
</dbReference>
<accession>A0A4Y3HQA0</accession>
<dbReference type="SUPFAM" id="SSF55326">
    <property type="entry name" value="PurM N-terminal domain-like"/>
    <property type="match status" value="1"/>
</dbReference>
<evidence type="ECO:0000313" key="6">
    <source>
        <dbReference type="Proteomes" id="UP000318717"/>
    </source>
</evidence>
<comment type="caution">
    <text evidence="2">Lacks conserved residue(s) required for the propagation of feature annotation.</text>
</comment>
<keyword evidence="2" id="KW-0067">ATP-binding</keyword>
<feature type="binding site" evidence="2">
    <location>
        <begin position="120"/>
        <end position="121"/>
    </location>
    <ligand>
        <name>ATP</name>
        <dbReference type="ChEBI" id="CHEBI:30616"/>
    </ligand>
</feature>
<dbReference type="CDD" id="cd02194">
    <property type="entry name" value="ThiL"/>
    <property type="match status" value="1"/>
</dbReference>
<reference evidence="5 6" key="1">
    <citation type="submission" date="2019-06" db="EMBL/GenBank/DDBJ databases">
        <title>Whole genome shotgun sequence of Vibrio inusitatus NBRC 102082.</title>
        <authorList>
            <person name="Hosoyama A."/>
            <person name="Uohara A."/>
            <person name="Ohji S."/>
            <person name="Ichikawa N."/>
        </authorList>
    </citation>
    <scope>NUCLEOTIDE SEQUENCE [LARGE SCALE GENOMIC DNA]</scope>
    <source>
        <strain evidence="5 6">NBRC 102082</strain>
    </source>
</reference>
<evidence type="ECO:0000256" key="2">
    <source>
        <dbReference type="HAMAP-Rule" id="MF_02128"/>
    </source>
</evidence>
<feature type="binding site" evidence="2">
    <location>
        <position position="45"/>
    </location>
    <ligand>
        <name>Mg(2+)</name>
        <dbReference type="ChEBI" id="CHEBI:18420"/>
        <label>1</label>
    </ligand>
</feature>
<evidence type="ECO:0000313" key="5">
    <source>
        <dbReference type="EMBL" id="GEA49323.1"/>
    </source>
</evidence>
<evidence type="ECO:0000259" key="3">
    <source>
        <dbReference type="Pfam" id="PF00586"/>
    </source>
</evidence>
<comment type="pathway">
    <text evidence="2">Cofactor biosynthesis; thiamine diphosphate biosynthesis; thiamine diphosphate from thiamine phosphate: step 1/1.</text>
</comment>
<feature type="domain" description="PurM-like N-terminal" evidence="3">
    <location>
        <begin position="27"/>
        <end position="137"/>
    </location>
</feature>
<dbReference type="NCBIfam" id="TIGR01379">
    <property type="entry name" value="thiL"/>
    <property type="match status" value="1"/>
</dbReference>
<feature type="binding site" evidence="2">
    <location>
        <position position="212"/>
    </location>
    <ligand>
        <name>ATP</name>
        <dbReference type="ChEBI" id="CHEBI:30616"/>
    </ligand>
</feature>
<dbReference type="OrthoDB" id="9802811at2"/>
<gene>
    <name evidence="2 5" type="primary">thiL</name>
    <name evidence="5" type="ORF">VIN01S_01270</name>
</gene>
<name>A0A4Y3HQA0_9VIBR</name>
<feature type="binding site" evidence="2">
    <location>
        <position position="46"/>
    </location>
    <ligand>
        <name>Mg(2+)</name>
        <dbReference type="ChEBI" id="CHEBI:18420"/>
        <label>2</label>
    </ligand>
</feature>
<feature type="binding site" evidence="2">
    <location>
        <position position="74"/>
    </location>
    <ligand>
        <name>Mg(2+)</name>
        <dbReference type="ChEBI" id="CHEBI:18420"/>
        <label>3</label>
    </ligand>
</feature>
<dbReference type="InterPro" id="IPR006283">
    <property type="entry name" value="ThiL-like"/>
</dbReference>
<dbReference type="Gene3D" id="3.30.1330.10">
    <property type="entry name" value="PurM-like, N-terminal domain"/>
    <property type="match status" value="1"/>
</dbReference>
<dbReference type="GO" id="GO:0000287">
    <property type="term" value="F:magnesium ion binding"/>
    <property type="evidence" value="ECO:0007669"/>
    <property type="project" value="UniProtKB-UniRule"/>
</dbReference>
<evidence type="ECO:0000256" key="1">
    <source>
        <dbReference type="ARBA" id="ARBA00022977"/>
    </source>
</evidence>
<feature type="binding site" evidence="2">
    <location>
        <position position="121"/>
    </location>
    <ligand>
        <name>Mg(2+)</name>
        <dbReference type="ChEBI" id="CHEBI:18420"/>
        <label>1</label>
    </ligand>
</feature>
<dbReference type="InterPro" id="IPR036676">
    <property type="entry name" value="PurM-like_C_sf"/>
</dbReference>
<dbReference type="AlphaFoldDB" id="A0A4Y3HQA0"/>
<comment type="catalytic activity">
    <reaction evidence="2">
        <text>thiamine phosphate + ATP = thiamine diphosphate + ADP</text>
        <dbReference type="Rhea" id="RHEA:15913"/>
        <dbReference type="ChEBI" id="CHEBI:30616"/>
        <dbReference type="ChEBI" id="CHEBI:37575"/>
        <dbReference type="ChEBI" id="CHEBI:58937"/>
        <dbReference type="ChEBI" id="CHEBI:456216"/>
        <dbReference type="EC" id="2.7.4.16"/>
    </reaction>
</comment>
<feature type="binding site" evidence="2">
    <location>
        <position position="210"/>
    </location>
    <ligand>
        <name>Mg(2+)</name>
        <dbReference type="ChEBI" id="CHEBI:18420"/>
        <label>3</label>
    </ligand>
</feature>
<dbReference type="EC" id="2.7.4.16" evidence="2"/>
<keyword evidence="1 2" id="KW-0784">Thiamine biosynthesis</keyword>
<dbReference type="PANTHER" id="PTHR30270:SF0">
    <property type="entry name" value="THIAMINE-MONOPHOSPHATE KINASE"/>
    <property type="match status" value="1"/>
</dbReference>
<keyword evidence="2" id="KW-0547">Nucleotide-binding</keyword>
<keyword evidence="2" id="KW-0460">Magnesium</keyword>
<dbReference type="PANTHER" id="PTHR30270">
    <property type="entry name" value="THIAMINE-MONOPHOSPHATE KINASE"/>
    <property type="match status" value="1"/>
</dbReference>
<dbReference type="GO" id="GO:0009229">
    <property type="term" value="P:thiamine diphosphate biosynthetic process"/>
    <property type="evidence" value="ECO:0007669"/>
    <property type="project" value="UniProtKB-UniRule"/>
</dbReference>
<evidence type="ECO:0000259" key="4">
    <source>
        <dbReference type="Pfam" id="PF02769"/>
    </source>
</evidence>
<organism evidence="5 6">
    <name type="scientific">Vibrio inusitatus NBRC 102082</name>
    <dbReference type="NCBI Taxonomy" id="1219070"/>
    <lineage>
        <taxon>Bacteria</taxon>
        <taxon>Pseudomonadati</taxon>
        <taxon>Pseudomonadota</taxon>
        <taxon>Gammaproteobacteria</taxon>
        <taxon>Vibrionales</taxon>
        <taxon>Vibrionaceae</taxon>
        <taxon>Vibrio</taxon>
    </lineage>
</organism>